<proteinExistence type="inferred from homology"/>
<evidence type="ECO:0000256" key="6">
    <source>
        <dbReference type="ARBA" id="ARBA00023295"/>
    </source>
</evidence>
<dbReference type="InterPro" id="IPR013783">
    <property type="entry name" value="Ig-like_fold"/>
</dbReference>
<evidence type="ECO:0000313" key="10">
    <source>
        <dbReference type="EMBL" id="ANW98055.1"/>
    </source>
</evidence>
<evidence type="ECO:0000256" key="4">
    <source>
        <dbReference type="ARBA" id="ARBA00013303"/>
    </source>
</evidence>
<dbReference type="OrthoDB" id="9762066at2"/>
<dbReference type="EC" id="3.2.1.23" evidence="3 8"/>
<dbReference type="PROSITE" id="PS00719">
    <property type="entry name" value="GLYCOSYL_HYDROL_F2_1"/>
    <property type="match status" value="1"/>
</dbReference>
<dbReference type="GO" id="GO:0004565">
    <property type="term" value="F:beta-galactosidase activity"/>
    <property type="evidence" value="ECO:0007669"/>
    <property type="project" value="UniProtKB-EC"/>
</dbReference>
<dbReference type="EMBL" id="CP014672">
    <property type="protein sequence ID" value="ANW98055.1"/>
    <property type="molecule type" value="Genomic_DNA"/>
</dbReference>
<dbReference type="Gene3D" id="2.60.40.10">
    <property type="entry name" value="Immunoglobulins"/>
    <property type="match status" value="2"/>
</dbReference>
<dbReference type="InterPro" id="IPR014718">
    <property type="entry name" value="GH-type_carb-bd"/>
</dbReference>
<dbReference type="InterPro" id="IPR050347">
    <property type="entry name" value="Bact_Beta-galactosidase"/>
</dbReference>
<dbReference type="InterPro" id="IPR023230">
    <property type="entry name" value="Glyco_hydro_2_CS"/>
</dbReference>
<comment type="similarity">
    <text evidence="2 8">Belongs to the glycosyl hydrolase 2 family.</text>
</comment>
<keyword evidence="6 8" id="KW-0326">Glycosidase</keyword>
<dbReference type="Gene3D" id="3.20.20.80">
    <property type="entry name" value="Glycosidases"/>
    <property type="match status" value="1"/>
</dbReference>
<dbReference type="InterPro" id="IPR017853">
    <property type="entry name" value="GH"/>
</dbReference>
<dbReference type="InterPro" id="IPR006102">
    <property type="entry name" value="Ig-like_GH2"/>
</dbReference>
<dbReference type="InterPro" id="IPR006103">
    <property type="entry name" value="Glyco_hydro_2_cat"/>
</dbReference>
<keyword evidence="5 8" id="KW-0378">Hydrolase</keyword>
<reference evidence="10 11" key="1">
    <citation type="submission" date="2016-02" db="EMBL/GenBank/DDBJ databases">
        <title>Comparison of Clostridium stercorarium subspecies using comparative genomics and transcriptomics.</title>
        <authorList>
            <person name="Schellenberg J."/>
            <person name="Thallinger G."/>
            <person name="Levin D.B."/>
            <person name="Zhang X."/>
            <person name="Alvare G."/>
            <person name="Fristensky B."/>
            <person name="Sparling R."/>
        </authorList>
    </citation>
    <scope>NUCLEOTIDE SEQUENCE [LARGE SCALE GENOMIC DNA]</scope>
    <source>
        <strain evidence="10 11">DSM 2910</strain>
    </source>
</reference>
<evidence type="ECO:0000256" key="5">
    <source>
        <dbReference type="ARBA" id="ARBA00022801"/>
    </source>
</evidence>
<dbReference type="PRINTS" id="PR00132">
    <property type="entry name" value="GLHYDRLASE2"/>
</dbReference>
<dbReference type="InterPro" id="IPR004199">
    <property type="entry name" value="B-gal_small/dom_5"/>
</dbReference>
<dbReference type="SUPFAM" id="SSF49303">
    <property type="entry name" value="beta-Galactosidase/glucuronidase domain"/>
    <property type="match status" value="2"/>
</dbReference>
<dbReference type="PANTHER" id="PTHR46323:SF2">
    <property type="entry name" value="BETA-GALACTOSIDASE"/>
    <property type="match status" value="1"/>
</dbReference>
<dbReference type="Proteomes" id="UP000092971">
    <property type="component" value="Chromosome"/>
</dbReference>
<dbReference type="PANTHER" id="PTHR46323">
    <property type="entry name" value="BETA-GALACTOSIDASE"/>
    <property type="match status" value="1"/>
</dbReference>
<dbReference type="SUPFAM" id="SSF49785">
    <property type="entry name" value="Galactose-binding domain-like"/>
    <property type="match status" value="1"/>
</dbReference>
<dbReference type="GO" id="GO:0005990">
    <property type="term" value="P:lactose catabolic process"/>
    <property type="evidence" value="ECO:0007669"/>
    <property type="project" value="TreeGrafter"/>
</dbReference>
<evidence type="ECO:0000313" key="11">
    <source>
        <dbReference type="Proteomes" id="UP000092971"/>
    </source>
</evidence>
<evidence type="ECO:0000256" key="2">
    <source>
        <dbReference type="ARBA" id="ARBA00007401"/>
    </source>
</evidence>
<dbReference type="InterPro" id="IPR006104">
    <property type="entry name" value="Glyco_hydro_2_N"/>
</dbReference>
<dbReference type="GO" id="GO:0009341">
    <property type="term" value="C:beta-galactosidase complex"/>
    <property type="evidence" value="ECO:0007669"/>
    <property type="project" value="InterPro"/>
</dbReference>
<dbReference type="InterPro" id="IPR006101">
    <property type="entry name" value="Glyco_hydro_2"/>
</dbReference>
<dbReference type="Pfam" id="PF00703">
    <property type="entry name" value="Glyco_hydro_2"/>
    <property type="match status" value="1"/>
</dbReference>
<dbReference type="InterPro" id="IPR032312">
    <property type="entry name" value="LacZ_4"/>
</dbReference>
<evidence type="ECO:0000256" key="8">
    <source>
        <dbReference type="RuleBase" id="RU361154"/>
    </source>
</evidence>
<gene>
    <name evidence="10" type="ORF">CSTERTH_02850</name>
</gene>
<dbReference type="Pfam" id="PF02836">
    <property type="entry name" value="Glyco_hydro_2_C"/>
    <property type="match status" value="1"/>
</dbReference>
<dbReference type="SUPFAM" id="SSF51445">
    <property type="entry name" value="(Trans)glycosidases"/>
    <property type="match status" value="1"/>
</dbReference>
<dbReference type="InterPro" id="IPR011013">
    <property type="entry name" value="Gal_mutarotase_sf_dom"/>
</dbReference>
<dbReference type="RefSeq" id="WP_015358329.1">
    <property type="nucleotide sequence ID" value="NZ_CP014672.1"/>
</dbReference>
<dbReference type="Pfam" id="PF02929">
    <property type="entry name" value="Bgal_small_N"/>
    <property type="match status" value="1"/>
</dbReference>
<dbReference type="Gene3D" id="2.60.120.260">
    <property type="entry name" value="Galactose-binding domain-like"/>
    <property type="match status" value="1"/>
</dbReference>
<comment type="catalytic activity">
    <reaction evidence="1 8">
        <text>Hydrolysis of terminal non-reducing beta-D-galactose residues in beta-D-galactosides.</text>
        <dbReference type="EC" id="3.2.1.23"/>
    </reaction>
</comment>
<evidence type="ECO:0000256" key="3">
    <source>
        <dbReference type="ARBA" id="ARBA00012756"/>
    </source>
</evidence>
<evidence type="ECO:0000256" key="1">
    <source>
        <dbReference type="ARBA" id="ARBA00001412"/>
    </source>
</evidence>
<protein>
    <recommendedName>
        <fullName evidence="4 8">Beta-galactosidase</fullName>
        <ecNumber evidence="3 8">3.2.1.23</ecNumber>
    </recommendedName>
    <alternativeName>
        <fullName evidence="7 8">Lactase</fullName>
    </alternativeName>
</protein>
<dbReference type="Gene3D" id="2.70.98.10">
    <property type="match status" value="1"/>
</dbReference>
<sequence>MLPVKKYWEDPSVLHVNCEKPRAYFIPYESYENALKGVRGTSEYFRSLNGIWHFKYYPSVYDVEDGFYNEDFSCEGYDRIPVPSNWQMHGYDTPNYTNVNYPFPCDPPYVPNENPAGIYIRDFYIDKNPDEKDVYLLFEGVNSCFYLWINGVEVGYSQVSHMTSEFLITPYLKQGTNRIAVMVLKWCDGSYLEDQDMWRHSGIFRDVYLLYRDKAHIRDFFIRTDLDKNYTKATVTCEIEFSAPDALNPGDFTVRAIVKDIHGNDIFDRTMSLSQKDSFEFEIDNAYLWSAETPNLYQLVLCHGNEVILQKFGIIKTEIIDSVIHINGKPVKFKGVNRHDSHPELGHVTPPDHIKRDLILMKRHNINAIRTSHYPNDPRFLEYCNELGFYVIDEADLETHGVRHAGDFCMLSKDPSFAEAFLDRMQRMVERDKNNPCIVMWSLGNESGFGPNHRKMAEWTKSRDKSRLIHYEGAFNEEVLKADSDNSCLDVYSNMYASIDWLENTFLKMENEKRPHILCEYSHAMGNGPGDLKDYWDLIYKYPRLSGGFVWEWTDHGIKTQTPDGITYYAYGGDFNDEPNDGNFCIDGLVYPDRTPHTGLLELKNVIAPVRTEAVNLASGEFRITNLYDFIDLSHLCLNWVIEKNGIRIDSGTIYDLNIAPHQSEIIRIPYELPERSDGRYFIRIFYTLKEDTVWAKKGYEIAFAQFELPTGSVKKITVIAPPFVNISKNGKSVKITGRNFEYEFSLADGCFTRISSAGMELICGKPSFTVWRAPTDNDRNEKSNWIRNGYDRLKTHIYTVEIIKETENSVSFKTTYSMGAYSMKPVLKGTVIWTVYGSGDIFLDNAVEVREGLPFLPRYGLKLVMPKGSEYVEFFGYGPHESYIDKHRSTYKSRFATTVTEMHENYLYPQENGSHYGTEWALIANALGFGLLFIGMNEFSFNASHYTPENLTEAGHPHELTKLPETIVHIDYKMSGVGSNSCGPRLLPKYQLNEREFEFKLRIKPVFRHDIVIDDIIREQIE</sequence>
<organism evidence="10 11">
    <name type="scientific">Thermoclostridium stercorarium subsp. thermolacticum DSM 2910</name>
    <dbReference type="NCBI Taxonomy" id="1121336"/>
    <lineage>
        <taxon>Bacteria</taxon>
        <taxon>Bacillati</taxon>
        <taxon>Bacillota</taxon>
        <taxon>Clostridia</taxon>
        <taxon>Eubacteriales</taxon>
        <taxon>Oscillospiraceae</taxon>
        <taxon>Thermoclostridium</taxon>
    </lineage>
</organism>
<feature type="domain" description="Beta galactosidase small chain/" evidence="9">
    <location>
        <begin position="735"/>
        <end position="1005"/>
    </location>
</feature>
<dbReference type="Pfam" id="PF02837">
    <property type="entry name" value="Glyco_hydro_2_N"/>
    <property type="match status" value="1"/>
</dbReference>
<dbReference type="SUPFAM" id="SSF74650">
    <property type="entry name" value="Galactose mutarotase-like"/>
    <property type="match status" value="1"/>
</dbReference>
<dbReference type="FunFam" id="3.20.20.80:FF:000018">
    <property type="entry name" value="Beta-galactosidase"/>
    <property type="match status" value="1"/>
</dbReference>
<dbReference type="InterPro" id="IPR036156">
    <property type="entry name" value="Beta-gal/glucu_dom_sf"/>
</dbReference>
<dbReference type="GO" id="GO:0030246">
    <property type="term" value="F:carbohydrate binding"/>
    <property type="evidence" value="ECO:0007669"/>
    <property type="project" value="InterPro"/>
</dbReference>
<dbReference type="InterPro" id="IPR008979">
    <property type="entry name" value="Galactose-bd-like_sf"/>
</dbReference>
<name>A0A1B1YBA6_THEST</name>
<dbReference type="AlphaFoldDB" id="A0A1B1YBA6"/>
<accession>A0A1B1YBA6</accession>
<evidence type="ECO:0000256" key="7">
    <source>
        <dbReference type="ARBA" id="ARBA00032230"/>
    </source>
</evidence>
<evidence type="ECO:0000259" key="9">
    <source>
        <dbReference type="SMART" id="SM01038"/>
    </source>
</evidence>
<dbReference type="SMART" id="SM01038">
    <property type="entry name" value="Bgal_small_N"/>
    <property type="match status" value="1"/>
</dbReference>
<dbReference type="Pfam" id="PF16353">
    <property type="entry name" value="LacZ_4"/>
    <property type="match status" value="1"/>
</dbReference>